<keyword evidence="3" id="KW-1185">Reference proteome</keyword>
<protein>
    <recommendedName>
        <fullName evidence="4">Bzip transcription factor</fullName>
    </recommendedName>
</protein>
<comment type="caution">
    <text evidence="2">The sequence shown here is derived from an EMBL/GenBank/DDBJ whole genome shotgun (WGS) entry which is preliminary data.</text>
</comment>
<proteinExistence type="predicted"/>
<dbReference type="AlphaFoldDB" id="A0A1V9YRL4"/>
<evidence type="ECO:0000256" key="1">
    <source>
        <dbReference type="SAM" id="Coils"/>
    </source>
</evidence>
<evidence type="ECO:0000313" key="2">
    <source>
        <dbReference type="EMBL" id="OQR88342.1"/>
    </source>
</evidence>
<evidence type="ECO:0000313" key="3">
    <source>
        <dbReference type="Proteomes" id="UP000243579"/>
    </source>
</evidence>
<name>A0A1V9YRL4_ACHHY</name>
<evidence type="ECO:0008006" key="4">
    <source>
        <dbReference type="Google" id="ProtNLM"/>
    </source>
</evidence>
<feature type="coiled-coil region" evidence="1">
    <location>
        <begin position="17"/>
        <end position="51"/>
    </location>
</feature>
<sequence length="254" mass="28431">MSSIKKKPSARRQLQCRNNQRRYREEARELLERLEKQALVLTRETARLEGQLDTMRRMLPAPLPSLGCTSGIARCKEYNDAFAYGYALRDPQQEAIQLAVLRSFMADNVAVTGAAPGLDGVVANWKKFGSCFPALRKECQAWDVIDVDDETCLVKSFALLHLRIGRVTLERLFPQVLSNEYLVQRLLGRVLICPVTQLFFMAAVGDQFLVTRLGTELSLVTAFVALLGGMDDVLEVLHGGKVTVHAQIEAPLKR</sequence>
<dbReference type="EMBL" id="JNBR01001383">
    <property type="protein sequence ID" value="OQR88342.1"/>
    <property type="molecule type" value="Genomic_DNA"/>
</dbReference>
<reference evidence="2 3" key="1">
    <citation type="journal article" date="2014" name="Genome Biol. Evol.">
        <title>The secreted proteins of Achlya hypogyna and Thraustotheca clavata identify the ancestral oomycete secretome and reveal gene acquisitions by horizontal gene transfer.</title>
        <authorList>
            <person name="Misner I."/>
            <person name="Blouin N."/>
            <person name="Leonard G."/>
            <person name="Richards T.A."/>
            <person name="Lane C.E."/>
        </authorList>
    </citation>
    <scope>NUCLEOTIDE SEQUENCE [LARGE SCALE GENOMIC DNA]</scope>
    <source>
        <strain evidence="2 3">ATCC 48635</strain>
    </source>
</reference>
<organism evidence="2 3">
    <name type="scientific">Achlya hypogyna</name>
    <name type="common">Oomycete</name>
    <name type="synonym">Protoachlya hypogyna</name>
    <dbReference type="NCBI Taxonomy" id="1202772"/>
    <lineage>
        <taxon>Eukaryota</taxon>
        <taxon>Sar</taxon>
        <taxon>Stramenopiles</taxon>
        <taxon>Oomycota</taxon>
        <taxon>Saprolegniomycetes</taxon>
        <taxon>Saprolegniales</taxon>
        <taxon>Achlyaceae</taxon>
        <taxon>Achlya</taxon>
    </lineage>
</organism>
<keyword evidence="1" id="KW-0175">Coiled coil</keyword>
<dbReference type="Proteomes" id="UP000243579">
    <property type="component" value="Unassembled WGS sequence"/>
</dbReference>
<accession>A0A1V9YRL4</accession>
<gene>
    <name evidence="2" type="ORF">ACHHYP_06862</name>
</gene>
<dbReference type="OrthoDB" id="71603at2759"/>
<dbReference type="CDD" id="cd14686">
    <property type="entry name" value="bZIP"/>
    <property type="match status" value="1"/>
</dbReference>